<accession>A0A521G2L4</accession>
<comment type="caution">
    <text evidence="1">The sequence shown here is derived from an EMBL/GenBank/DDBJ whole genome shotgun (WGS) entry which is preliminary data.</text>
</comment>
<protein>
    <submittedName>
        <fullName evidence="1">Uncharacterized protein</fullName>
    </submittedName>
</protein>
<sequence>MPIAEITAALAGVKHAFDIANLINNSEVSLDAAEVKLKLAELIDSLANAKIETAKFKDILLERDSEIQRLKKQIEKDDNMVYETPYYFLVQESGEKDGPYCQRCYDSNKKSIRLQSPNKNGYWKCNECSSDYKDSTYNEPVFTRINRSQGRSGWTL</sequence>
<dbReference type="AlphaFoldDB" id="A0A521G2L4"/>
<dbReference type="EMBL" id="NQJD01000011">
    <property type="protein sequence ID" value="TAA75091.1"/>
    <property type="molecule type" value="Genomic_DNA"/>
</dbReference>
<gene>
    <name evidence="1" type="ORF">CDV28_11117</name>
</gene>
<keyword evidence="2" id="KW-1185">Reference proteome</keyword>
<dbReference type="Proteomes" id="UP000316238">
    <property type="component" value="Unassembled WGS sequence"/>
</dbReference>
<name>A0A521G2L4_9BACT</name>
<evidence type="ECO:0000313" key="1">
    <source>
        <dbReference type="EMBL" id="TAA75091.1"/>
    </source>
</evidence>
<organism evidence="1 2">
    <name type="scientific">Candidatus Electronema aureum</name>
    <dbReference type="NCBI Taxonomy" id="2005002"/>
    <lineage>
        <taxon>Bacteria</taxon>
        <taxon>Pseudomonadati</taxon>
        <taxon>Thermodesulfobacteriota</taxon>
        <taxon>Desulfobulbia</taxon>
        <taxon>Desulfobulbales</taxon>
        <taxon>Desulfobulbaceae</taxon>
        <taxon>Candidatus Electronema</taxon>
    </lineage>
</organism>
<proteinExistence type="predicted"/>
<evidence type="ECO:0000313" key="2">
    <source>
        <dbReference type="Proteomes" id="UP000316238"/>
    </source>
</evidence>
<reference evidence="1" key="1">
    <citation type="submission" date="2017-07" db="EMBL/GenBank/DDBJ databases">
        <title>The cable genome - Insights into the physiology and evolution of filamentous bacteria capable of sulfide oxidation via long distance electron transfer.</title>
        <authorList>
            <person name="Thorup C."/>
            <person name="Bjerg J.T."/>
            <person name="Schreiber L."/>
            <person name="Nielsen L.P."/>
            <person name="Kjeldsen K.U."/>
            <person name="Boesen T."/>
            <person name="Boggild A."/>
            <person name="Meysman F."/>
            <person name="Geelhoed J."/>
            <person name="Schramm A."/>
        </authorList>
    </citation>
    <scope>NUCLEOTIDE SEQUENCE [LARGE SCALE GENOMIC DNA]</scope>
    <source>
        <strain evidence="1">GS</strain>
    </source>
</reference>